<evidence type="ECO:0000313" key="2">
    <source>
        <dbReference type="Proteomes" id="UP000624709"/>
    </source>
</evidence>
<gene>
    <name evidence="1" type="ORF">Apa02nite_034260</name>
</gene>
<dbReference type="RefSeq" id="WP_344573862.1">
    <property type="nucleotide sequence ID" value="NZ_BAAATY010000014.1"/>
</dbReference>
<dbReference type="Proteomes" id="UP000624709">
    <property type="component" value="Unassembled WGS sequence"/>
</dbReference>
<protein>
    <recommendedName>
        <fullName evidence="3">Secreted protein</fullName>
    </recommendedName>
</protein>
<evidence type="ECO:0000313" key="1">
    <source>
        <dbReference type="EMBL" id="GIE67318.1"/>
    </source>
</evidence>
<accession>A0ABQ4B9G9</accession>
<organism evidence="1 2">
    <name type="scientific">Actinoplanes palleronii</name>
    <dbReference type="NCBI Taxonomy" id="113570"/>
    <lineage>
        <taxon>Bacteria</taxon>
        <taxon>Bacillati</taxon>
        <taxon>Actinomycetota</taxon>
        <taxon>Actinomycetes</taxon>
        <taxon>Micromonosporales</taxon>
        <taxon>Micromonosporaceae</taxon>
        <taxon>Actinoplanes</taxon>
    </lineage>
</organism>
<sequence length="171" mass="18208">MSSVHAWPVPESHSRRTPRWLALVATLVAVVATLTIPSPAAAGTSYFPTIKITTGSGQGVNIKAGVYVYDYDEFAWTKTYATSFGSQNHRVDFALVKNGIRSVSYYHPNVGTGTWEDCLGGTNTNCPGTQSGAPAYLQVTVSNLSTGTCRTAYLSSAAMNTTKQWGTPSSC</sequence>
<proteinExistence type="predicted"/>
<keyword evidence="2" id="KW-1185">Reference proteome</keyword>
<evidence type="ECO:0008006" key="3">
    <source>
        <dbReference type="Google" id="ProtNLM"/>
    </source>
</evidence>
<comment type="caution">
    <text evidence="1">The sequence shown here is derived from an EMBL/GenBank/DDBJ whole genome shotgun (WGS) entry which is preliminary data.</text>
</comment>
<name>A0ABQ4B9G9_9ACTN</name>
<dbReference type="EMBL" id="BOMS01000046">
    <property type="protein sequence ID" value="GIE67318.1"/>
    <property type="molecule type" value="Genomic_DNA"/>
</dbReference>
<reference evidence="1 2" key="1">
    <citation type="submission" date="2021-01" db="EMBL/GenBank/DDBJ databases">
        <title>Whole genome shotgun sequence of Actinoplanes palleronii NBRC 14916.</title>
        <authorList>
            <person name="Komaki H."/>
            <person name="Tamura T."/>
        </authorList>
    </citation>
    <scope>NUCLEOTIDE SEQUENCE [LARGE SCALE GENOMIC DNA]</scope>
    <source>
        <strain evidence="1 2">NBRC 14916</strain>
    </source>
</reference>